<feature type="transmembrane region" description="Helical" evidence="6">
    <location>
        <begin position="50"/>
        <end position="71"/>
    </location>
</feature>
<dbReference type="eggNOG" id="COG0772">
    <property type="taxonomic scope" value="Bacteria"/>
</dbReference>
<evidence type="ECO:0000256" key="2">
    <source>
        <dbReference type="ARBA" id="ARBA00022692"/>
    </source>
</evidence>
<dbReference type="GO" id="GO:0015648">
    <property type="term" value="F:lipid-linked peptidoglycan transporter activity"/>
    <property type="evidence" value="ECO:0007669"/>
    <property type="project" value="TreeGrafter"/>
</dbReference>
<evidence type="ECO:0000313" key="7">
    <source>
        <dbReference type="EMBL" id="EFO80501.1"/>
    </source>
</evidence>
<accession>E1IE41</accession>
<dbReference type="OrthoDB" id="9812661at2"/>
<keyword evidence="8" id="KW-1185">Reference proteome</keyword>
<comment type="caution">
    <text evidence="7">The sequence shown here is derived from an EMBL/GenBank/DDBJ whole genome shotgun (WGS) entry which is preliminary data.</text>
</comment>
<sequence>MIFQRLRQFRGVEFQLLVTVLLFFAAGYLLVVTATRQQAFVASVPGVLSILWPSTLPLLLFIGVSVGLSFHSPNADQILLPLVALLAGFSLMLTARLEPSLNQIYFCDIYNRAGEVVGSGPCYEGVAAKQSLWVTMGVIILAVMLFVPWDRLLIRTMRLSLIDFLDHHRYIWLGLGLLLIFATFIFGVDPNGSGVKVWFNFGAFLFQPSELLKIILVIFMASYLNEHREVVASGSGYRLGPLTLPPLPYLVPIIGMWGIAMATIVFQRDLGAALLLFGVFLAMLYAATSRGLYVLVAVLAFAIGAYVLYQFLPVVSLRVSIWLDPWSVAQGYGYQIVQAIYALSSGGIFGTGLGMGVPAIVPAIHTDFIFTAVGEELGLAGTLAVLIAYVLLIFRGFHIALAIPGRFRGFEQLLAVGLTTIIAVQTIIILGGNLRLIPLTGITLPFISYGGSSVLINFLVVGLLMRISAGTRRG</sequence>
<dbReference type="Pfam" id="PF01098">
    <property type="entry name" value="FTSW_RODA_SPOVE"/>
    <property type="match status" value="1"/>
</dbReference>
<protein>
    <submittedName>
        <fullName evidence="7">Cell cycle protein</fullName>
    </submittedName>
</protein>
<name>E1IE41_9CHLR</name>
<dbReference type="InterPro" id="IPR001182">
    <property type="entry name" value="FtsW/RodA"/>
</dbReference>
<evidence type="ECO:0000256" key="4">
    <source>
        <dbReference type="ARBA" id="ARBA00022989"/>
    </source>
</evidence>
<dbReference type="PANTHER" id="PTHR30474:SF3">
    <property type="entry name" value="PEPTIDOGLYCAN GLYCOSYLTRANSFERASE RODA"/>
    <property type="match status" value="1"/>
</dbReference>
<feature type="transmembrane region" description="Helical" evidence="6">
    <location>
        <begin position="78"/>
        <end position="95"/>
    </location>
</feature>
<feature type="transmembrane region" description="Helical" evidence="6">
    <location>
        <begin position="131"/>
        <end position="149"/>
    </location>
</feature>
<proteinExistence type="predicted"/>
<keyword evidence="2 6" id="KW-0812">Transmembrane</keyword>
<feature type="transmembrane region" description="Helical" evidence="6">
    <location>
        <begin position="292"/>
        <end position="312"/>
    </location>
</feature>
<dbReference type="Proteomes" id="UP000054010">
    <property type="component" value="Unassembled WGS sequence"/>
</dbReference>
<feature type="transmembrane region" description="Helical" evidence="6">
    <location>
        <begin position="413"/>
        <end position="434"/>
    </location>
</feature>
<dbReference type="AlphaFoldDB" id="E1IE41"/>
<evidence type="ECO:0000256" key="3">
    <source>
        <dbReference type="ARBA" id="ARBA00022960"/>
    </source>
</evidence>
<evidence type="ECO:0000313" key="8">
    <source>
        <dbReference type="Proteomes" id="UP000054010"/>
    </source>
</evidence>
<dbReference type="PANTHER" id="PTHR30474">
    <property type="entry name" value="CELL CYCLE PROTEIN"/>
    <property type="match status" value="1"/>
</dbReference>
<evidence type="ECO:0000256" key="6">
    <source>
        <dbReference type="SAM" id="Phobius"/>
    </source>
</evidence>
<organism evidence="7 8">
    <name type="scientific">Oscillochloris trichoides DG-6</name>
    <dbReference type="NCBI Taxonomy" id="765420"/>
    <lineage>
        <taxon>Bacteria</taxon>
        <taxon>Bacillati</taxon>
        <taxon>Chloroflexota</taxon>
        <taxon>Chloroflexia</taxon>
        <taxon>Chloroflexales</taxon>
        <taxon>Chloroflexineae</taxon>
        <taxon>Oscillochloridaceae</taxon>
        <taxon>Oscillochloris</taxon>
    </lineage>
</organism>
<dbReference type="HOGENOM" id="CLU_029243_3_0_0"/>
<reference evidence="7 8" key="1">
    <citation type="journal article" date="2011" name="J. Bacteriol.">
        <title>Draft genome sequence of the anoxygenic filamentous phototrophic bacterium Oscillochloris trichoides subsp. DG-6.</title>
        <authorList>
            <person name="Kuznetsov B.B."/>
            <person name="Ivanovsky R.N."/>
            <person name="Keppen O.I."/>
            <person name="Sukhacheva M.V."/>
            <person name="Bumazhkin B.K."/>
            <person name="Patutina E.O."/>
            <person name="Beletsky A.V."/>
            <person name="Mardanov A.V."/>
            <person name="Baslerov R.V."/>
            <person name="Panteleeva A.N."/>
            <person name="Kolganova T.V."/>
            <person name="Ravin N.V."/>
            <person name="Skryabin K.G."/>
        </authorList>
    </citation>
    <scope>NUCLEOTIDE SEQUENCE [LARGE SCALE GENOMIC DNA]</scope>
    <source>
        <strain evidence="7 8">DG-6</strain>
    </source>
</reference>
<keyword evidence="4 6" id="KW-1133">Transmembrane helix</keyword>
<comment type="subcellular location">
    <subcellularLocation>
        <location evidence="1">Membrane</location>
        <topology evidence="1">Multi-pass membrane protein</topology>
    </subcellularLocation>
</comment>
<feature type="transmembrane region" description="Helical" evidence="6">
    <location>
        <begin position="377"/>
        <end position="401"/>
    </location>
</feature>
<feature type="transmembrane region" description="Helical" evidence="6">
    <location>
        <begin position="246"/>
        <end position="264"/>
    </location>
</feature>
<dbReference type="STRING" id="765420.OSCT_1592"/>
<dbReference type="GO" id="GO:0032153">
    <property type="term" value="C:cell division site"/>
    <property type="evidence" value="ECO:0007669"/>
    <property type="project" value="TreeGrafter"/>
</dbReference>
<dbReference type="GO" id="GO:0005886">
    <property type="term" value="C:plasma membrane"/>
    <property type="evidence" value="ECO:0007669"/>
    <property type="project" value="TreeGrafter"/>
</dbReference>
<dbReference type="GO" id="GO:0051301">
    <property type="term" value="P:cell division"/>
    <property type="evidence" value="ECO:0007669"/>
    <property type="project" value="InterPro"/>
</dbReference>
<evidence type="ECO:0000256" key="5">
    <source>
        <dbReference type="ARBA" id="ARBA00023136"/>
    </source>
</evidence>
<keyword evidence="5 6" id="KW-0472">Membrane</keyword>
<dbReference type="GO" id="GO:0008360">
    <property type="term" value="P:regulation of cell shape"/>
    <property type="evidence" value="ECO:0007669"/>
    <property type="project" value="UniProtKB-KW"/>
</dbReference>
<dbReference type="EMBL" id="ADVR01000051">
    <property type="protein sequence ID" value="EFO80501.1"/>
    <property type="molecule type" value="Genomic_DNA"/>
</dbReference>
<feature type="transmembrane region" description="Helical" evidence="6">
    <location>
        <begin position="200"/>
        <end position="225"/>
    </location>
</feature>
<evidence type="ECO:0000256" key="1">
    <source>
        <dbReference type="ARBA" id="ARBA00004141"/>
    </source>
</evidence>
<feature type="transmembrane region" description="Helical" evidence="6">
    <location>
        <begin position="446"/>
        <end position="465"/>
    </location>
</feature>
<feature type="transmembrane region" description="Helical" evidence="6">
    <location>
        <begin position="170"/>
        <end position="188"/>
    </location>
</feature>
<gene>
    <name evidence="7" type="ORF">OSCT_1592</name>
</gene>
<feature type="transmembrane region" description="Helical" evidence="6">
    <location>
        <begin position="270"/>
        <end position="287"/>
    </location>
</feature>
<feature type="transmembrane region" description="Helical" evidence="6">
    <location>
        <begin position="12"/>
        <end position="30"/>
    </location>
</feature>
<keyword evidence="3" id="KW-0133">Cell shape</keyword>